<organism evidence="3">
    <name type="scientific">Enterobius vermicularis</name>
    <name type="common">Human pinworm</name>
    <dbReference type="NCBI Taxonomy" id="51028"/>
    <lineage>
        <taxon>Eukaryota</taxon>
        <taxon>Metazoa</taxon>
        <taxon>Ecdysozoa</taxon>
        <taxon>Nematoda</taxon>
        <taxon>Chromadorea</taxon>
        <taxon>Rhabditida</taxon>
        <taxon>Spirurina</taxon>
        <taxon>Oxyuridomorpha</taxon>
        <taxon>Oxyuroidea</taxon>
        <taxon>Oxyuridae</taxon>
        <taxon>Enterobius</taxon>
    </lineage>
</organism>
<dbReference type="InterPro" id="IPR052769">
    <property type="entry name" value="TPR_domain_protein"/>
</dbReference>
<evidence type="ECO:0000313" key="1">
    <source>
        <dbReference type="EMBL" id="VDD85804.1"/>
    </source>
</evidence>
<sequence length="150" mass="17482">MNPYNKKFRAMFLSNRAASYMKLFRWELAIEDCTKAIELGKTPNDNSAPNDKPLERRATAHSMIPENLKYALEDYTTLAQKYPERSFYKERINSLKEQMARRPEERPKELFEWLKKALDEKVIEPTLKALSASAQYAGITCGTAIRRLFL</sequence>
<dbReference type="SMART" id="SM00028">
    <property type="entry name" value="TPR"/>
    <property type="match status" value="1"/>
</dbReference>
<dbReference type="EMBL" id="UXUI01007152">
    <property type="protein sequence ID" value="VDD85804.1"/>
    <property type="molecule type" value="Genomic_DNA"/>
</dbReference>
<evidence type="ECO:0000313" key="2">
    <source>
        <dbReference type="Proteomes" id="UP000274131"/>
    </source>
</evidence>
<dbReference type="Proteomes" id="UP000274131">
    <property type="component" value="Unassembled WGS sequence"/>
</dbReference>
<dbReference type="InterPro" id="IPR011990">
    <property type="entry name" value="TPR-like_helical_dom_sf"/>
</dbReference>
<dbReference type="PANTHER" id="PTHR46014:SF1">
    <property type="entry name" value="TETRATRICOPEPTIDE REPEAT PROTEIN 1"/>
    <property type="match status" value="1"/>
</dbReference>
<dbReference type="InterPro" id="IPR019734">
    <property type="entry name" value="TPR_rpt"/>
</dbReference>
<reference evidence="1 2" key="2">
    <citation type="submission" date="2018-10" db="EMBL/GenBank/DDBJ databases">
        <authorList>
            <consortium name="Pathogen Informatics"/>
        </authorList>
    </citation>
    <scope>NUCLEOTIDE SEQUENCE [LARGE SCALE GENOMIC DNA]</scope>
</reference>
<reference evidence="3" key="1">
    <citation type="submission" date="2017-02" db="UniProtKB">
        <authorList>
            <consortium name="WormBaseParasite"/>
        </authorList>
    </citation>
    <scope>IDENTIFICATION</scope>
</reference>
<proteinExistence type="predicted"/>
<dbReference type="Gene3D" id="1.25.40.10">
    <property type="entry name" value="Tetratricopeptide repeat domain"/>
    <property type="match status" value="1"/>
</dbReference>
<name>A0A0N4UUZ6_ENTVE</name>
<gene>
    <name evidence="1" type="ORF">EVEC_LOCUS947</name>
</gene>
<dbReference type="PANTHER" id="PTHR46014">
    <property type="entry name" value="TETRATRICOPEPTIDE REPEAT PROTEIN 1"/>
    <property type="match status" value="1"/>
</dbReference>
<dbReference type="AlphaFoldDB" id="A0A0N4UUZ6"/>
<evidence type="ECO:0000313" key="3">
    <source>
        <dbReference type="WBParaSite" id="EVEC_0000123901-mRNA-1"/>
    </source>
</evidence>
<dbReference type="SUPFAM" id="SSF48452">
    <property type="entry name" value="TPR-like"/>
    <property type="match status" value="1"/>
</dbReference>
<accession>A0A0N4UUZ6</accession>
<dbReference type="WBParaSite" id="EVEC_0000123901-mRNA-1">
    <property type="protein sequence ID" value="EVEC_0000123901-mRNA-1"/>
    <property type="gene ID" value="EVEC_0000123901"/>
</dbReference>
<protein>
    <submittedName>
        <fullName evidence="3">TPR_REGION domain-containing protein</fullName>
    </submittedName>
</protein>
<keyword evidence="2" id="KW-1185">Reference proteome</keyword>
<dbReference type="OrthoDB" id="1872379at2759"/>